<gene>
    <name evidence="2" type="ORF">MENT_LOCUS14826</name>
</gene>
<comment type="caution">
    <text evidence="2">The sequence shown here is derived from an EMBL/GenBank/DDBJ whole genome shotgun (WGS) entry which is preliminary data.</text>
</comment>
<reference evidence="2 3" key="1">
    <citation type="submission" date="2020-08" db="EMBL/GenBank/DDBJ databases">
        <authorList>
            <person name="Koutsovoulos G."/>
            <person name="Danchin GJ E."/>
        </authorList>
    </citation>
    <scope>NUCLEOTIDE SEQUENCE [LARGE SCALE GENOMIC DNA]</scope>
</reference>
<dbReference type="EMBL" id="CAJEWN010000085">
    <property type="protein sequence ID" value="CAD2161398.1"/>
    <property type="molecule type" value="Genomic_DNA"/>
</dbReference>
<sequence length="79" mass="8560">MYLYISVGGRRGPTKPKGRGHVGSRAAKNQKGVDTMALSGVRQKEESVVGKSKRSGHICTVAGQTKEKTGKNQKAWAYR</sequence>
<accession>A0A6V7ULZ3</accession>
<organism evidence="2 3">
    <name type="scientific">Meloidogyne enterolobii</name>
    <name type="common">Root-knot nematode worm</name>
    <name type="synonym">Meloidogyne mayaguensis</name>
    <dbReference type="NCBI Taxonomy" id="390850"/>
    <lineage>
        <taxon>Eukaryota</taxon>
        <taxon>Metazoa</taxon>
        <taxon>Ecdysozoa</taxon>
        <taxon>Nematoda</taxon>
        <taxon>Chromadorea</taxon>
        <taxon>Rhabditida</taxon>
        <taxon>Tylenchina</taxon>
        <taxon>Tylenchomorpha</taxon>
        <taxon>Tylenchoidea</taxon>
        <taxon>Meloidogynidae</taxon>
        <taxon>Meloidogyninae</taxon>
        <taxon>Meloidogyne</taxon>
    </lineage>
</organism>
<protein>
    <submittedName>
        <fullName evidence="2">Uncharacterized protein</fullName>
    </submittedName>
</protein>
<evidence type="ECO:0000313" key="3">
    <source>
        <dbReference type="Proteomes" id="UP000580250"/>
    </source>
</evidence>
<name>A0A6V7ULZ3_MELEN</name>
<evidence type="ECO:0000256" key="1">
    <source>
        <dbReference type="SAM" id="MobiDB-lite"/>
    </source>
</evidence>
<feature type="compositionally biased region" description="Basic residues" evidence="1">
    <location>
        <begin position="12"/>
        <end position="22"/>
    </location>
</feature>
<evidence type="ECO:0000313" key="2">
    <source>
        <dbReference type="EMBL" id="CAD2161398.1"/>
    </source>
</evidence>
<dbReference type="Proteomes" id="UP000580250">
    <property type="component" value="Unassembled WGS sequence"/>
</dbReference>
<dbReference type="AlphaFoldDB" id="A0A6V7ULZ3"/>
<proteinExistence type="predicted"/>
<feature type="region of interest" description="Disordered" evidence="1">
    <location>
        <begin position="6"/>
        <end position="32"/>
    </location>
</feature>